<dbReference type="PANTHER" id="PTHR30388">
    <property type="entry name" value="ALDEHYDE OXIDOREDUCTASE MOLYBDENUM COFACTOR ASSEMBLY PROTEIN"/>
    <property type="match status" value="1"/>
</dbReference>
<feature type="domain" description="XdhC- CoxI" evidence="2">
    <location>
        <begin position="15"/>
        <end position="81"/>
    </location>
</feature>
<evidence type="ECO:0000259" key="2">
    <source>
        <dbReference type="Pfam" id="PF02625"/>
    </source>
</evidence>
<sequence>MKENQEIALAMEEGRRAGRKMALATVVRVKGSAYRREGAKMLIDEEGKMTGVISGGCLEPDVAEVAKQVMADGHPVMKRYDLDEDLVWGLGLGCPGTVDVLIEPVSWNETTNEADVPRSSDGKDVKERGFAGKEASS</sequence>
<evidence type="ECO:0000313" key="4">
    <source>
        <dbReference type="Proteomes" id="UP000677436"/>
    </source>
</evidence>
<proteinExistence type="predicted"/>
<protein>
    <recommendedName>
        <fullName evidence="2">XdhC- CoxI domain-containing protein</fullName>
    </recommendedName>
</protein>
<dbReference type="RefSeq" id="WP_212774917.1">
    <property type="nucleotide sequence ID" value="NZ_AP024601.1"/>
</dbReference>
<dbReference type="KEGG" id="pabs:JIR001_15280"/>
<accession>A0A8D5UGZ3</accession>
<dbReference type="Pfam" id="PF02625">
    <property type="entry name" value="XdhC_CoxI"/>
    <property type="match status" value="1"/>
</dbReference>
<reference evidence="3" key="1">
    <citation type="journal article" date="2013" name="Int. J. Syst. Evol. Microbiol.">
        <title>Polycladomyces abyssicola gen. nov., sp. nov., a thermophilic filamentous bacterium isolated from hemipelagic sediment.</title>
        <authorList>
            <person name="Tsubouchi T."/>
            <person name="Shimane Y."/>
            <person name="Mori K."/>
            <person name="Usui K."/>
            <person name="Hiraki T."/>
            <person name="Tame A."/>
            <person name="Uematsu K."/>
            <person name="Maruyama T."/>
            <person name="Hatada Y."/>
        </authorList>
    </citation>
    <scope>NUCLEOTIDE SEQUENCE</scope>
    <source>
        <strain evidence="3">JIR-001</strain>
    </source>
</reference>
<name>A0A8D5UGZ3_9BACL</name>
<dbReference type="EMBL" id="AP024601">
    <property type="protein sequence ID" value="BCU81745.1"/>
    <property type="molecule type" value="Genomic_DNA"/>
</dbReference>
<dbReference type="PANTHER" id="PTHR30388:SF6">
    <property type="entry name" value="XANTHINE DEHYDROGENASE SUBUNIT A-RELATED"/>
    <property type="match status" value="1"/>
</dbReference>
<organism evidence="3 4">
    <name type="scientific">Polycladomyces abyssicola</name>
    <dbReference type="NCBI Taxonomy" id="1125966"/>
    <lineage>
        <taxon>Bacteria</taxon>
        <taxon>Bacillati</taxon>
        <taxon>Bacillota</taxon>
        <taxon>Bacilli</taxon>
        <taxon>Bacillales</taxon>
        <taxon>Thermoactinomycetaceae</taxon>
        <taxon>Polycladomyces</taxon>
    </lineage>
</organism>
<dbReference type="AlphaFoldDB" id="A0A8D5UGZ3"/>
<reference evidence="3" key="2">
    <citation type="journal article" date="2021" name="Microbiol. Resour. Announc.">
        <title>Complete Genome Sequence of Polycladomyces abyssicola JIR-001T, Isolated from Hemipelagic Sediment in Deep Seawater.</title>
        <authorList>
            <person name="Tsubouchi T."/>
            <person name="Kaneko Y."/>
        </authorList>
    </citation>
    <scope>NUCLEOTIDE SEQUENCE</scope>
    <source>
        <strain evidence="3">JIR-001</strain>
    </source>
</reference>
<gene>
    <name evidence="3" type="ORF">JIR001_15280</name>
</gene>
<feature type="region of interest" description="Disordered" evidence="1">
    <location>
        <begin position="107"/>
        <end position="137"/>
    </location>
</feature>
<dbReference type="InterPro" id="IPR003777">
    <property type="entry name" value="XdhC_CoxI"/>
</dbReference>
<keyword evidence="4" id="KW-1185">Reference proteome</keyword>
<feature type="compositionally biased region" description="Basic and acidic residues" evidence="1">
    <location>
        <begin position="115"/>
        <end position="137"/>
    </location>
</feature>
<evidence type="ECO:0000256" key="1">
    <source>
        <dbReference type="SAM" id="MobiDB-lite"/>
    </source>
</evidence>
<dbReference type="Proteomes" id="UP000677436">
    <property type="component" value="Chromosome"/>
</dbReference>
<evidence type="ECO:0000313" key="3">
    <source>
        <dbReference type="EMBL" id="BCU81745.1"/>
    </source>
</evidence>
<dbReference type="InterPro" id="IPR052698">
    <property type="entry name" value="MoCofactor_Util/Proc"/>
</dbReference>